<dbReference type="PROSITE" id="PS50835">
    <property type="entry name" value="IG_LIKE"/>
    <property type="match status" value="1"/>
</dbReference>
<evidence type="ECO:0000313" key="7">
    <source>
        <dbReference type="Proteomes" id="UP000230750"/>
    </source>
</evidence>
<evidence type="ECO:0000259" key="5">
    <source>
        <dbReference type="PROSITE" id="PS50835"/>
    </source>
</evidence>
<comment type="caution">
    <text evidence="6">The sequence shown here is derived from an EMBL/GenBank/DDBJ whole genome shotgun (WGS) entry which is preliminary data.</text>
</comment>
<keyword evidence="7" id="KW-1185">Reference proteome</keyword>
<evidence type="ECO:0000256" key="2">
    <source>
        <dbReference type="ARBA" id="ARBA00022729"/>
    </source>
</evidence>
<keyword evidence="3" id="KW-0677">Repeat</keyword>
<feature type="chain" id="PRO_5013768869" description="Ig-like domain-containing protein" evidence="4">
    <location>
        <begin position="19"/>
        <end position="416"/>
    </location>
</feature>
<dbReference type="InterPro" id="IPR032675">
    <property type="entry name" value="LRR_dom_sf"/>
</dbReference>
<dbReference type="AlphaFoldDB" id="A0A2G8LFC4"/>
<dbReference type="PANTHER" id="PTHR24366:SF96">
    <property type="entry name" value="LEUCINE RICH REPEAT CONTAINING 53"/>
    <property type="match status" value="1"/>
</dbReference>
<dbReference type="SUPFAM" id="SSF52058">
    <property type="entry name" value="L domain-like"/>
    <property type="match status" value="1"/>
</dbReference>
<evidence type="ECO:0000256" key="4">
    <source>
        <dbReference type="SAM" id="SignalP"/>
    </source>
</evidence>
<organism evidence="6 7">
    <name type="scientific">Stichopus japonicus</name>
    <name type="common">Sea cucumber</name>
    <dbReference type="NCBI Taxonomy" id="307972"/>
    <lineage>
        <taxon>Eukaryota</taxon>
        <taxon>Metazoa</taxon>
        <taxon>Echinodermata</taxon>
        <taxon>Eleutherozoa</taxon>
        <taxon>Echinozoa</taxon>
        <taxon>Holothuroidea</taxon>
        <taxon>Aspidochirotacea</taxon>
        <taxon>Aspidochirotida</taxon>
        <taxon>Stichopodidae</taxon>
        <taxon>Apostichopus</taxon>
    </lineage>
</organism>
<reference evidence="6 7" key="1">
    <citation type="journal article" date="2017" name="PLoS Biol.">
        <title>The sea cucumber genome provides insights into morphological evolution and visceral regeneration.</title>
        <authorList>
            <person name="Zhang X."/>
            <person name="Sun L."/>
            <person name="Yuan J."/>
            <person name="Sun Y."/>
            <person name="Gao Y."/>
            <person name="Zhang L."/>
            <person name="Li S."/>
            <person name="Dai H."/>
            <person name="Hamel J.F."/>
            <person name="Liu C."/>
            <person name="Yu Y."/>
            <person name="Liu S."/>
            <person name="Lin W."/>
            <person name="Guo K."/>
            <person name="Jin S."/>
            <person name="Xu P."/>
            <person name="Storey K.B."/>
            <person name="Huan P."/>
            <person name="Zhang T."/>
            <person name="Zhou Y."/>
            <person name="Zhang J."/>
            <person name="Lin C."/>
            <person name="Li X."/>
            <person name="Xing L."/>
            <person name="Huo D."/>
            <person name="Sun M."/>
            <person name="Wang L."/>
            <person name="Mercier A."/>
            <person name="Li F."/>
            <person name="Yang H."/>
            <person name="Xiang J."/>
        </authorList>
    </citation>
    <scope>NUCLEOTIDE SEQUENCE [LARGE SCALE GENOMIC DNA]</scope>
    <source>
        <strain evidence="6">Shaxun</strain>
        <tissue evidence="6">Muscle</tissue>
    </source>
</reference>
<dbReference type="InterPro" id="IPR007110">
    <property type="entry name" value="Ig-like_dom"/>
</dbReference>
<accession>A0A2G8LFC4</accession>
<evidence type="ECO:0000313" key="6">
    <source>
        <dbReference type="EMBL" id="PIK58943.1"/>
    </source>
</evidence>
<name>A0A2G8LFC4_STIJA</name>
<keyword evidence="1" id="KW-0433">Leucine-rich repeat</keyword>
<gene>
    <name evidence="6" type="ORF">BSL78_04110</name>
</gene>
<proteinExistence type="predicted"/>
<evidence type="ECO:0000256" key="3">
    <source>
        <dbReference type="ARBA" id="ARBA00022737"/>
    </source>
</evidence>
<dbReference type="InterPro" id="IPR000483">
    <property type="entry name" value="Cys-rich_flank_reg_C"/>
</dbReference>
<dbReference type="Gene3D" id="3.80.10.10">
    <property type="entry name" value="Ribonuclease Inhibitor"/>
    <property type="match status" value="1"/>
</dbReference>
<dbReference type="SMART" id="SM00082">
    <property type="entry name" value="LRRCT"/>
    <property type="match status" value="1"/>
</dbReference>
<protein>
    <recommendedName>
        <fullName evidence="5">Ig-like domain-containing protein</fullName>
    </recommendedName>
</protein>
<evidence type="ECO:0000256" key="1">
    <source>
        <dbReference type="ARBA" id="ARBA00022614"/>
    </source>
</evidence>
<dbReference type="EMBL" id="MRZV01000097">
    <property type="protein sequence ID" value="PIK58943.1"/>
    <property type="molecule type" value="Genomic_DNA"/>
</dbReference>
<feature type="domain" description="Ig-like" evidence="5">
    <location>
        <begin position="302"/>
        <end position="395"/>
    </location>
</feature>
<keyword evidence="2 4" id="KW-0732">Signal</keyword>
<dbReference type="PANTHER" id="PTHR24366">
    <property type="entry name" value="IG(IMMUNOGLOBULIN) AND LRR(LEUCINE RICH REPEAT) DOMAINS"/>
    <property type="match status" value="1"/>
</dbReference>
<dbReference type="STRING" id="307972.A0A2G8LFC4"/>
<dbReference type="Proteomes" id="UP000230750">
    <property type="component" value="Unassembled WGS sequence"/>
</dbReference>
<dbReference type="OrthoDB" id="8400687at2759"/>
<feature type="signal peptide" evidence="4">
    <location>
        <begin position="1"/>
        <end position="18"/>
    </location>
</feature>
<sequence length="416" mass="46868">MKAIIIVILLIYLRQTVSLECELCDGPCRCSGPYLYCDNLNLTSALSCTDPPRTIDFSYNKIEVINWELFANSTAQNQYCHNNFRNNAITASTGTYRTNQCNRVILSLGYNALRELPSGFFVTDSGGGELFEFSFYVSNNRMRNIARGSIIVHNIIGTLTIYFDNNEISYIPSGAFDFHVSRTFTLYLRDNYIVSLSSTEFSHWLEISSQSLTIYVEANNITTMEYTEELAFLKSNITVRIYISNNPLVCDCNLRWIADTNSSIRQAIQASGLPFAPRCKTPDILKEHTLMSLFRQNFTCPPKLDPNATLNVQAISGKQLSLRCPFAKADPPVEFYDWVFTPSNPPPSPISGWDSQFATTTKTDQLIINNFSSEGIFKCTPLFPKSSVSVDINVSFDNSHETSTEEKINKKALFCS</sequence>